<evidence type="ECO:0000313" key="5">
    <source>
        <dbReference type="Proteomes" id="UP000718281"/>
    </source>
</evidence>
<dbReference type="EMBL" id="JADJIB010000010">
    <property type="protein sequence ID" value="MBK7274652.1"/>
    <property type="molecule type" value="Genomic_DNA"/>
</dbReference>
<evidence type="ECO:0000313" key="2">
    <source>
        <dbReference type="EMBL" id="MBK6301997.1"/>
    </source>
</evidence>
<gene>
    <name evidence="2" type="ORF">IPF40_13475</name>
    <name evidence="3" type="ORF">IPI13_16350</name>
    <name evidence="4" type="ORF">IPP00_11890</name>
</gene>
<feature type="region of interest" description="Disordered" evidence="1">
    <location>
        <begin position="1"/>
        <end position="54"/>
    </location>
</feature>
<dbReference type="Proteomes" id="UP000718281">
    <property type="component" value="Unassembled WGS sequence"/>
</dbReference>
<sequence length="258" mass="27453">MGLFGRKRAKDETERPVAETGADGIPASLPSDAEATAATVAESDDWEPETPFSRLRGPFDRAEVTRDDTRVELGSLWVAITDGVQVALQVDESTQTPVGIQLSLGTSGAYLQAYAAPRTEGIWPEIRTEVAQSVVAAGGRAELVSGPLGKELRLHQRGGVPIRLLGVDGPRWFLRALVTGPAAVDEQAGDALIEVIRKTVVDRGTQAMAPREQLPLRLPQADGPEAARPDASPGGEPTPAGFDDLQPFERGPEITEVH</sequence>
<evidence type="ECO:0000256" key="1">
    <source>
        <dbReference type="SAM" id="MobiDB-lite"/>
    </source>
</evidence>
<dbReference type="AlphaFoldDB" id="A0A935CEN5"/>
<comment type="caution">
    <text evidence="2">The sequence shown here is derived from an EMBL/GenBank/DDBJ whole genome shotgun (WGS) entry which is preliminary data.</text>
</comment>
<protein>
    <submittedName>
        <fullName evidence="2">DUF3710 domain-containing protein</fullName>
    </submittedName>
</protein>
<reference evidence="5 6" key="1">
    <citation type="submission" date="2020-10" db="EMBL/GenBank/DDBJ databases">
        <title>Connecting structure to function with the recovery of over 1000 high-quality activated sludge metagenome-assembled genomes encoding full-length rRNA genes using long-read sequencing.</title>
        <authorList>
            <person name="Singleton C.M."/>
            <person name="Petriglieri F."/>
            <person name="Kristensen J.M."/>
            <person name="Kirkegaard R.H."/>
            <person name="Michaelsen T.Y."/>
            <person name="Andersen M.H."/>
            <person name="Karst S.M."/>
            <person name="Dueholm M.S."/>
            <person name="Nielsen P.H."/>
            <person name="Albertsen M."/>
        </authorList>
    </citation>
    <scope>NUCLEOTIDE SEQUENCE [LARGE SCALE GENOMIC DNA]</scope>
    <source>
        <strain evidence="2">AalE_18-Q3-R2-46_BAT3C.188</strain>
        <strain evidence="3">Ega_18-Q3-R5-49_MAXAC.001</strain>
        <strain evidence="4">Ribe_18-Q3-R11-54_MAXAC.001</strain>
    </source>
</reference>
<dbReference type="InterPro" id="IPR022183">
    <property type="entry name" value="DUF3710"/>
</dbReference>
<evidence type="ECO:0000313" key="6">
    <source>
        <dbReference type="Proteomes" id="UP000726105"/>
    </source>
</evidence>
<evidence type="ECO:0000313" key="3">
    <source>
        <dbReference type="EMBL" id="MBK7274652.1"/>
    </source>
</evidence>
<name>A0A935CEN5_9MICO</name>
<organism evidence="2 5">
    <name type="scientific">Candidatus Phosphoribacter hodrii</name>
    <dbReference type="NCBI Taxonomy" id="2953743"/>
    <lineage>
        <taxon>Bacteria</taxon>
        <taxon>Bacillati</taxon>
        <taxon>Actinomycetota</taxon>
        <taxon>Actinomycetes</taxon>
        <taxon>Micrococcales</taxon>
        <taxon>Dermatophilaceae</taxon>
        <taxon>Candidatus Phosphoribacter</taxon>
    </lineage>
</organism>
<evidence type="ECO:0000313" key="4">
    <source>
        <dbReference type="EMBL" id="MBL0004652.1"/>
    </source>
</evidence>
<accession>A0A935CEN5</accession>
<dbReference type="Proteomes" id="UP000886632">
    <property type="component" value="Unassembled WGS sequence"/>
</dbReference>
<dbReference type="EMBL" id="JADIXZ010000006">
    <property type="protein sequence ID" value="MBK6301997.1"/>
    <property type="molecule type" value="Genomic_DNA"/>
</dbReference>
<dbReference type="Pfam" id="PF12502">
    <property type="entry name" value="DUF3710"/>
    <property type="match status" value="1"/>
</dbReference>
<proteinExistence type="predicted"/>
<feature type="region of interest" description="Disordered" evidence="1">
    <location>
        <begin position="206"/>
        <end position="258"/>
    </location>
</feature>
<dbReference type="Proteomes" id="UP000726105">
    <property type="component" value="Unassembled WGS sequence"/>
</dbReference>
<dbReference type="EMBL" id="JADKGK010000020">
    <property type="protein sequence ID" value="MBL0004652.1"/>
    <property type="molecule type" value="Genomic_DNA"/>
</dbReference>